<reference evidence="2 3" key="1">
    <citation type="submission" date="2013-08" db="EMBL/GenBank/DDBJ databases">
        <title>The genome sequence of Knoellia sinensis.</title>
        <authorList>
            <person name="Zhu W."/>
            <person name="Wang G."/>
        </authorList>
    </citation>
    <scope>NUCLEOTIDE SEQUENCE [LARGE SCALE GENOMIC DNA]</scope>
    <source>
        <strain evidence="2 3">KCTC 19936</strain>
    </source>
</reference>
<keyword evidence="1" id="KW-0472">Membrane</keyword>
<keyword evidence="3" id="KW-1185">Reference proteome</keyword>
<protein>
    <submittedName>
        <fullName evidence="2">Rod shape-determining protein MreD</fullName>
    </submittedName>
</protein>
<sequence>MLLVGGVLGVTLAARHLAPLPDLVLVIVASAALASGPRAGFTTGLLGGWLLDLLPPGSAVLGTQAVLYAVCGLLVGLAARPGKAPLVWIVTVIAVACCGLEAGRALLALAQGVPVDAASSLGRVAATATAALVIVPLVDWAEQWSERRRFA</sequence>
<dbReference type="Gene3D" id="1.10.1760.20">
    <property type="match status" value="1"/>
</dbReference>
<feature type="transmembrane region" description="Helical" evidence="1">
    <location>
        <begin position="121"/>
        <end position="141"/>
    </location>
</feature>
<feature type="transmembrane region" description="Helical" evidence="1">
    <location>
        <begin position="86"/>
        <end position="109"/>
    </location>
</feature>
<dbReference type="Proteomes" id="UP000030002">
    <property type="component" value="Unassembled WGS sequence"/>
</dbReference>
<dbReference type="STRING" id="1385520.N802_01210"/>
<dbReference type="EMBL" id="AVPJ01000001">
    <property type="protein sequence ID" value="KGN34723.1"/>
    <property type="molecule type" value="Genomic_DNA"/>
</dbReference>
<proteinExistence type="predicted"/>
<feature type="transmembrane region" description="Helical" evidence="1">
    <location>
        <begin position="55"/>
        <end position="79"/>
    </location>
</feature>
<organism evidence="2 3">
    <name type="scientific">Knoellia sinensis KCTC 19936</name>
    <dbReference type="NCBI Taxonomy" id="1385520"/>
    <lineage>
        <taxon>Bacteria</taxon>
        <taxon>Bacillati</taxon>
        <taxon>Actinomycetota</taxon>
        <taxon>Actinomycetes</taxon>
        <taxon>Micrococcales</taxon>
        <taxon>Intrasporangiaceae</taxon>
        <taxon>Knoellia</taxon>
    </lineage>
</organism>
<gene>
    <name evidence="2" type="ORF">N802_01210</name>
</gene>
<keyword evidence="1" id="KW-0812">Transmembrane</keyword>
<dbReference type="eggNOG" id="ENOG502ZVE2">
    <property type="taxonomic scope" value="Bacteria"/>
</dbReference>
<keyword evidence="1" id="KW-1133">Transmembrane helix</keyword>
<dbReference type="AlphaFoldDB" id="A0A0A0JC15"/>
<comment type="caution">
    <text evidence="2">The sequence shown here is derived from an EMBL/GenBank/DDBJ whole genome shotgun (WGS) entry which is preliminary data.</text>
</comment>
<evidence type="ECO:0000313" key="3">
    <source>
        <dbReference type="Proteomes" id="UP000030002"/>
    </source>
</evidence>
<evidence type="ECO:0000313" key="2">
    <source>
        <dbReference type="EMBL" id="KGN34723.1"/>
    </source>
</evidence>
<evidence type="ECO:0000256" key="1">
    <source>
        <dbReference type="SAM" id="Phobius"/>
    </source>
</evidence>
<accession>A0A0A0JC15</accession>
<name>A0A0A0JC15_9MICO</name>